<dbReference type="Pfam" id="PF00583">
    <property type="entry name" value="Acetyltransf_1"/>
    <property type="match status" value="1"/>
</dbReference>
<dbReference type="PROSITE" id="PS51186">
    <property type="entry name" value="GNAT"/>
    <property type="match status" value="1"/>
</dbReference>
<gene>
    <name evidence="3" type="ORF">TSPGSL018_842</name>
</gene>
<dbReference type="PANTHER" id="PTHR47443">
    <property type="entry name" value="ACYL-COA N-ACYLTRANSFERASES (NAT) SUPERFAMILY PROTEIN"/>
    <property type="match status" value="1"/>
</dbReference>
<organism evidence="3">
    <name type="scientific">Tetraselmis sp. GSL018</name>
    <dbReference type="NCBI Taxonomy" id="582737"/>
    <lineage>
        <taxon>Eukaryota</taxon>
        <taxon>Viridiplantae</taxon>
        <taxon>Chlorophyta</taxon>
        <taxon>core chlorophytes</taxon>
        <taxon>Chlorodendrophyceae</taxon>
        <taxon>Chlorodendrales</taxon>
        <taxon>Chlorodendraceae</taxon>
        <taxon>Tetraselmis</taxon>
    </lineage>
</organism>
<dbReference type="CDD" id="cd04301">
    <property type="entry name" value="NAT_SF"/>
    <property type="match status" value="1"/>
</dbReference>
<dbReference type="PANTHER" id="PTHR47443:SF3">
    <property type="entry name" value="GCN5-RELATED N-ACETYLTRANSFERASE 4, CHLOROPLASTIC"/>
    <property type="match status" value="1"/>
</dbReference>
<evidence type="ECO:0000313" key="3">
    <source>
        <dbReference type="EMBL" id="JAC71934.1"/>
    </source>
</evidence>
<name>A0A061RMD9_9CHLO</name>
<dbReference type="GO" id="GO:0016747">
    <property type="term" value="F:acyltransferase activity, transferring groups other than amino-acyl groups"/>
    <property type="evidence" value="ECO:0007669"/>
    <property type="project" value="InterPro"/>
</dbReference>
<dbReference type="Gene3D" id="3.40.630.30">
    <property type="match status" value="1"/>
</dbReference>
<sequence length="335" mass="37284">MNQRLQGICPHRGVHNPNRKPQKAALRKTVLDFSVNASSESKSKVVSSAKRTAIPCALCVRQVRESDVQGVADLCAEVFSTAGSPETDSAELRGVLSALETSYEQRISSDLAEQIRTALARKSEAASEGRAIRMEQRVAKLRRQLALLRGEPSPASPILSLETDRKLQALRSKRMFVTLFAADRAQPDGVLGCLTLTVKRVEAKLPPPFPTSAKERLYVCNMAVDPLARRRGIARALLERAEQIGRCWGETWLWLHVDHDNAPAIRLYESAGYVIQSIDPWWKIGKRRLLLSKELVPKDYSLKVKTDQQMKEDSVVGTNNGNGVFQWSVREGDDS</sequence>
<keyword evidence="3" id="KW-0808">Transferase</keyword>
<evidence type="ECO:0000256" key="1">
    <source>
        <dbReference type="SAM" id="MobiDB-lite"/>
    </source>
</evidence>
<feature type="region of interest" description="Disordered" evidence="1">
    <location>
        <begin position="1"/>
        <end position="21"/>
    </location>
</feature>
<reference evidence="3" key="1">
    <citation type="submission" date="2014-05" db="EMBL/GenBank/DDBJ databases">
        <title>The transcriptome of the halophilic microalga Tetraselmis sp. GSL018 isolated from the Great Salt Lake, Utah.</title>
        <authorList>
            <person name="Jinkerson R.E."/>
            <person name="D'Adamo S."/>
            <person name="Posewitz M.C."/>
        </authorList>
    </citation>
    <scope>NUCLEOTIDE SEQUENCE</scope>
    <source>
        <strain evidence="3">GSL018</strain>
    </source>
</reference>
<feature type="compositionally biased region" description="Basic residues" evidence="1">
    <location>
        <begin position="12"/>
        <end position="21"/>
    </location>
</feature>
<dbReference type="InterPro" id="IPR016181">
    <property type="entry name" value="Acyl_CoA_acyltransferase"/>
</dbReference>
<dbReference type="SUPFAM" id="SSF55729">
    <property type="entry name" value="Acyl-CoA N-acyltransferases (Nat)"/>
    <property type="match status" value="1"/>
</dbReference>
<dbReference type="InterPro" id="IPR000182">
    <property type="entry name" value="GNAT_dom"/>
</dbReference>
<dbReference type="AlphaFoldDB" id="A0A061RMD9"/>
<proteinExistence type="predicted"/>
<protein>
    <submittedName>
        <fullName evidence="3">Gcn5-related n-acetyltransferase-like</fullName>
    </submittedName>
</protein>
<accession>A0A061RMD9</accession>
<evidence type="ECO:0000259" key="2">
    <source>
        <dbReference type="PROSITE" id="PS51186"/>
    </source>
</evidence>
<feature type="domain" description="N-acetyltransferase" evidence="2">
    <location>
        <begin position="134"/>
        <end position="296"/>
    </location>
</feature>
<dbReference type="EMBL" id="GBEZ01014114">
    <property type="protein sequence ID" value="JAC71934.1"/>
    <property type="molecule type" value="Transcribed_RNA"/>
</dbReference>